<dbReference type="EMBL" id="BMIF01000010">
    <property type="protein sequence ID" value="GGA75546.1"/>
    <property type="molecule type" value="Genomic_DNA"/>
</dbReference>
<dbReference type="Gene3D" id="3.40.50.150">
    <property type="entry name" value="Vaccinia Virus protein VP39"/>
    <property type="match status" value="1"/>
</dbReference>
<name>A0A916S0K9_9HYPH</name>
<dbReference type="SUPFAM" id="SSF53448">
    <property type="entry name" value="Nucleotide-diphospho-sugar transferases"/>
    <property type="match status" value="1"/>
</dbReference>
<reference evidence="1" key="2">
    <citation type="submission" date="2020-09" db="EMBL/GenBank/DDBJ databases">
        <authorList>
            <person name="Sun Q."/>
            <person name="Zhou Y."/>
        </authorList>
    </citation>
    <scope>NUCLEOTIDE SEQUENCE</scope>
    <source>
        <strain evidence="1">CGMCC 1.15320</strain>
    </source>
</reference>
<keyword evidence="2" id="KW-1185">Reference proteome</keyword>
<comment type="caution">
    <text evidence="1">The sequence shown here is derived from an EMBL/GenBank/DDBJ whole genome shotgun (WGS) entry which is preliminary data.</text>
</comment>
<protein>
    <recommendedName>
        <fullName evidence="3">Methyltransferase domain-containing protein</fullName>
    </recommendedName>
</protein>
<dbReference type="SUPFAM" id="SSF53335">
    <property type="entry name" value="S-adenosyl-L-methionine-dependent methyltransferases"/>
    <property type="match status" value="1"/>
</dbReference>
<accession>A0A916S0K9</accession>
<evidence type="ECO:0000313" key="1">
    <source>
        <dbReference type="EMBL" id="GGA75546.1"/>
    </source>
</evidence>
<gene>
    <name evidence="1" type="ORF">GCM10011385_31990</name>
</gene>
<dbReference type="InterPro" id="IPR029044">
    <property type="entry name" value="Nucleotide-diphossugar_trans"/>
</dbReference>
<evidence type="ECO:0008006" key="3">
    <source>
        <dbReference type="Google" id="ProtNLM"/>
    </source>
</evidence>
<reference evidence="1" key="1">
    <citation type="journal article" date="2014" name="Int. J. Syst. Evol. Microbiol.">
        <title>Complete genome sequence of Corynebacterium casei LMG S-19264T (=DSM 44701T), isolated from a smear-ripened cheese.</title>
        <authorList>
            <consortium name="US DOE Joint Genome Institute (JGI-PGF)"/>
            <person name="Walter F."/>
            <person name="Albersmeier A."/>
            <person name="Kalinowski J."/>
            <person name="Ruckert C."/>
        </authorList>
    </citation>
    <scope>NUCLEOTIDE SEQUENCE</scope>
    <source>
        <strain evidence="1">CGMCC 1.15320</strain>
    </source>
</reference>
<dbReference type="AlphaFoldDB" id="A0A916S0K9"/>
<organism evidence="1 2">
    <name type="scientific">Nitratireductor aestuarii</name>
    <dbReference type="NCBI Taxonomy" id="1735103"/>
    <lineage>
        <taxon>Bacteria</taxon>
        <taxon>Pseudomonadati</taxon>
        <taxon>Pseudomonadota</taxon>
        <taxon>Alphaproteobacteria</taxon>
        <taxon>Hyphomicrobiales</taxon>
        <taxon>Phyllobacteriaceae</taxon>
        <taxon>Nitratireductor</taxon>
    </lineage>
</organism>
<dbReference type="RefSeq" id="WP_188722102.1">
    <property type="nucleotide sequence ID" value="NZ_BMIF01000010.1"/>
</dbReference>
<dbReference type="CDD" id="cd02440">
    <property type="entry name" value="AdoMet_MTases"/>
    <property type="match status" value="1"/>
</dbReference>
<sequence length="435" mass="50052">MELTVRKNPISHLIDRILPVQKDEKASPHPFLVVSYFTEDNEYVDHASKLRASLEKWRVPYSLTPIKTSGVWEYDCSQKARFMRDAWENSTVPIVWLDADATVEAYPALFAEIDADFAIHKWQGWEFCSGTTYFGKSPIARKLLDQWVLRCEADPIAWDQINLQSAWCDIAATEALKTYWLPRPYLQIFDAPEESPPVIKHWQASRRPKNDGRSSPQPQLALTERGIQLRTSHVPWRRSEEAFWIAQGTAHIKPEAGTEFPEGFDIAEVLREAINGEWPLLEIGCGVGRIASLFSPTEYIGVDINPNAILQARRLLPHHNFRLYDDGYAYPQAPTALFYTVLLHVSDQALPFLLEEALKGKHRIIISEIMDTRWRREGNPPVFNRNPEDYILLMQQLGFQLTFVNKTPYERYDREPLNVGRDSRLTTLAFVAVDS</sequence>
<evidence type="ECO:0000313" key="2">
    <source>
        <dbReference type="Proteomes" id="UP000636264"/>
    </source>
</evidence>
<proteinExistence type="predicted"/>
<dbReference type="Proteomes" id="UP000636264">
    <property type="component" value="Unassembled WGS sequence"/>
</dbReference>
<dbReference type="InterPro" id="IPR029063">
    <property type="entry name" value="SAM-dependent_MTases_sf"/>
</dbReference>